<comment type="function">
    <text evidence="10">Plays an important role in control of proteasome function. Inhibits the hydrolysis of protein and peptide substrates by the 20S proteasome. Also inhibits the activation of the proteasome by the proteasome regulatory proteins PA700 and PA28.</text>
</comment>
<evidence type="ECO:0000256" key="10">
    <source>
        <dbReference type="ARBA" id="ARBA00024805"/>
    </source>
</evidence>
<evidence type="ECO:0000256" key="4">
    <source>
        <dbReference type="ARBA" id="ARBA00022481"/>
    </source>
</evidence>
<evidence type="ECO:0000256" key="6">
    <source>
        <dbReference type="ARBA" id="ARBA00022553"/>
    </source>
</evidence>
<name>A0AAD8I417_9APIA</name>
<accession>A0AAD8I417</accession>
<feature type="region of interest" description="Disordered" evidence="11">
    <location>
        <begin position="255"/>
        <end position="299"/>
    </location>
</feature>
<sequence length="299" mass="31641">MDATEQGVIAVIRASRPNFRGAHDKIAFTVHSSFLAAGYVLTAAGPAAFSDDVLTSSSTDEVGIDGWDQVDDNYGFVYLSPEKGSKKILVKCLGMNETLLVDVVKNGDEEPLHLEINVNDYTVENGGSNYSAQFKALGKLVTSINKEILGKLTAPSASSSEAAKSSSVTRGSTADSYTEPEPQPYNPSGVVFPPVYPGIGGNDLFPGTGAGMYPSRGDFGIGGGNLVGPDNPLFNMRFDGQRPVFPGAMPPGVPPGARYDPYGPPGVPGFEPNRFARNPPRPGGGVHPDLEQFRRDDFI</sequence>
<evidence type="ECO:0000256" key="11">
    <source>
        <dbReference type="SAM" id="MobiDB-lite"/>
    </source>
</evidence>
<keyword evidence="9" id="KW-0007">Acetylation</keyword>
<comment type="caution">
    <text evidence="14">The sequence shown here is derived from an EMBL/GenBank/DDBJ whole genome shotgun (WGS) entry which is preliminary data.</text>
</comment>
<keyword evidence="15" id="KW-1185">Reference proteome</keyword>
<dbReference type="InterPro" id="IPR013886">
    <property type="entry name" value="PI31_Prot_C"/>
</dbReference>
<dbReference type="GO" id="GO:0000502">
    <property type="term" value="C:proteasome complex"/>
    <property type="evidence" value="ECO:0007669"/>
    <property type="project" value="UniProtKB-KW"/>
</dbReference>
<dbReference type="InterPro" id="IPR021625">
    <property type="entry name" value="PI31_Prot_N"/>
</dbReference>
<dbReference type="GO" id="GO:0004866">
    <property type="term" value="F:endopeptidase inhibitor activity"/>
    <property type="evidence" value="ECO:0007669"/>
    <property type="project" value="InterPro"/>
</dbReference>
<dbReference type="InterPro" id="IPR045128">
    <property type="entry name" value="PI31-like"/>
</dbReference>
<keyword evidence="6" id="KW-0597">Phosphoprotein</keyword>
<dbReference type="Pfam" id="PF11566">
    <property type="entry name" value="PI31_Prot_N"/>
    <property type="match status" value="1"/>
</dbReference>
<evidence type="ECO:0000313" key="15">
    <source>
        <dbReference type="Proteomes" id="UP001237642"/>
    </source>
</evidence>
<protein>
    <submittedName>
        <fullName evidence="14">Proteasome inhibitor</fullName>
    </submittedName>
</protein>
<dbReference type="GO" id="GO:0043161">
    <property type="term" value="P:proteasome-mediated ubiquitin-dependent protein catabolic process"/>
    <property type="evidence" value="ECO:0007669"/>
    <property type="project" value="InterPro"/>
</dbReference>
<evidence type="ECO:0000256" key="7">
    <source>
        <dbReference type="ARBA" id="ARBA00022824"/>
    </source>
</evidence>
<dbReference type="PANTHER" id="PTHR13266">
    <property type="entry name" value="PROTEASOME INHIBITOR"/>
    <property type="match status" value="1"/>
</dbReference>
<dbReference type="PANTHER" id="PTHR13266:SF1">
    <property type="entry name" value="PROTEASOME INHIBITOR PI31 SUBUNIT"/>
    <property type="match status" value="1"/>
</dbReference>
<dbReference type="AlphaFoldDB" id="A0AAD8I417"/>
<dbReference type="EMBL" id="JAUIZM010000006">
    <property type="protein sequence ID" value="KAK1377503.1"/>
    <property type="molecule type" value="Genomic_DNA"/>
</dbReference>
<evidence type="ECO:0000256" key="9">
    <source>
        <dbReference type="ARBA" id="ARBA00022990"/>
    </source>
</evidence>
<organism evidence="14 15">
    <name type="scientific">Heracleum sosnowskyi</name>
    <dbReference type="NCBI Taxonomy" id="360622"/>
    <lineage>
        <taxon>Eukaryota</taxon>
        <taxon>Viridiplantae</taxon>
        <taxon>Streptophyta</taxon>
        <taxon>Embryophyta</taxon>
        <taxon>Tracheophyta</taxon>
        <taxon>Spermatophyta</taxon>
        <taxon>Magnoliopsida</taxon>
        <taxon>eudicotyledons</taxon>
        <taxon>Gunneridae</taxon>
        <taxon>Pentapetalae</taxon>
        <taxon>asterids</taxon>
        <taxon>campanulids</taxon>
        <taxon>Apiales</taxon>
        <taxon>Apiaceae</taxon>
        <taxon>Apioideae</taxon>
        <taxon>apioid superclade</taxon>
        <taxon>Tordylieae</taxon>
        <taxon>Tordyliinae</taxon>
        <taxon>Heracleum</taxon>
    </lineage>
</organism>
<proteinExistence type="inferred from homology"/>
<keyword evidence="4" id="KW-0488">Methylation</keyword>
<keyword evidence="7" id="KW-0256">Endoplasmic reticulum</keyword>
<evidence type="ECO:0000259" key="13">
    <source>
        <dbReference type="Pfam" id="PF11566"/>
    </source>
</evidence>
<evidence type="ECO:0000259" key="12">
    <source>
        <dbReference type="Pfam" id="PF08577"/>
    </source>
</evidence>
<evidence type="ECO:0000256" key="3">
    <source>
        <dbReference type="ARBA" id="ARBA00006405"/>
    </source>
</evidence>
<evidence type="ECO:0000256" key="5">
    <source>
        <dbReference type="ARBA" id="ARBA00022490"/>
    </source>
</evidence>
<keyword evidence="8" id="KW-0647">Proteasome</keyword>
<evidence type="ECO:0000256" key="2">
    <source>
        <dbReference type="ARBA" id="ARBA00004496"/>
    </source>
</evidence>
<feature type="compositionally biased region" description="Basic and acidic residues" evidence="11">
    <location>
        <begin position="288"/>
        <end position="299"/>
    </location>
</feature>
<feature type="region of interest" description="Disordered" evidence="11">
    <location>
        <begin position="155"/>
        <end position="190"/>
    </location>
</feature>
<evidence type="ECO:0000256" key="8">
    <source>
        <dbReference type="ARBA" id="ARBA00022942"/>
    </source>
</evidence>
<feature type="compositionally biased region" description="Low complexity" evidence="11">
    <location>
        <begin position="155"/>
        <end position="167"/>
    </location>
</feature>
<comment type="similarity">
    <text evidence="3">Belongs to the proteasome inhibitor PI31 family.</text>
</comment>
<dbReference type="Pfam" id="PF08577">
    <property type="entry name" value="PI31_Prot_C"/>
    <property type="match status" value="1"/>
</dbReference>
<keyword evidence="5" id="KW-0963">Cytoplasm</keyword>
<gene>
    <name evidence="14" type="ORF">POM88_024247</name>
</gene>
<dbReference type="GO" id="GO:0070628">
    <property type="term" value="F:proteasome binding"/>
    <property type="evidence" value="ECO:0007669"/>
    <property type="project" value="InterPro"/>
</dbReference>
<feature type="domain" description="PI31 proteasome regulator C-terminal" evidence="12">
    <location>
        <begin position="199"/>
        <end position="264"/>
    </location>
</feature>
<evidence type="ECO:0000313" key="14">
    <source>
        <dbReference type="EMBL" id="KAK1377503.1"/>
    </source>
</evidence>
<feature type="domain" description="PI31 proteasome regulator N-terminal" evidence="13">
    <location>
        <begin position="16"/>
        <end position="153"/>
    </location>
</feature>
<dbReference type="Proteomes" id="UP001237642">
    <property type="component" value="Unassembled WGS sequence"/>
</dbReference>
<comment type="subcellular location">
    <subcellularLocation>
        <location evidence="2">Cytoplasm</location>
    </subcellularLocation>
    <subcellularLocation>
        <location evidence="1">Endoplasmic reticulum</location>
    </subcellularLocation>
</comment>
<dbReference type="Gene3D" id="3.40.1000.30">
    <property type="match status" value="1"/>
</dbReference>
<evidence type="ECO:0000256" key="1">
    <source>
        <dbReference type="ARBA" id="ARBA00004240"/>
    </source>
</evidence>
<reference evidence="14" key="2">
    <citation type="submission" date="2023-05" db="EMBL/GenBank/DDBJ databases">
        <authorList>
            <person name="Schelkunov M.I."/>
        </authorList>
    </citation>
    <scope>NUCLEOTIDE SEQUENCE</scope>
    <source>
        <strain evidence="14">Hsosn_3</strain>
        <tissue evidence="14">Leaf</tissue>
    </source>
</reference>
<dbReference type="GO" id="GO:0005783">
    <property type="term" value="C:endoplasmic reticulum"/>
    <property type="evidence" value="ECO:0007669"/>
    <property type="project" value="UniProtKB-SubCell"/>
</dbReference>
<reference evidence="14" key="1">
    <citation type="submission" date="2023-02" db="EMBL/GenBank/DDBJ databases">
        <title>Genome of toxic invasive species Heracleum sosnowskyi carries increased number of genes despite the absence of recent whole-genome duplications.</title>
        <authorList>
            <person name="Schelkunov M."/>
            <person name="Shtratnikova V."/>
            <person name="Makarenko M."/>
            <person name="Klepikova A."/>
            <person name="Omelchenko D."/>
            <person name="Novikova G."/>
            <person name="Obukhova E."/>
            <person name="Bogdanov V."/>
            <person name="Penin A."/>
            <person name="Logacheva M."/>
        </authorList>
    </citation>
    <scope>NUCLEOTIDE SEQUENCE</scope>
    <source>
        <strain evidence="14">Hsosn_3</strain>
        <tissue evidence="14">Leaf</tissue>
    </source>
</reference>